<dbReference type="Gene3D" id="1.25.10.10">
    <property type="entry name" value="Leucine-rich Repeat Variant"/>
    <property type="match status" value="1"/>
</dbReference>
<organism evidence="2 3">
    <name type="scientific">Pseudoalteromonas rubra</name>
    <dbReference type="NCBI Taxonomy" id="43658"/>
    <lineage>
        <taxon>Bacteria</taxon>
        <taxon>Pseudomonadati</taxon>
        <taxon>Pseudomonadota</taxon>
        <taxon>Gammaproteobacteria</taxon>
        <taxon>Alteromonadales</taxon>
        <taxon>Pseudoalteromonadaceae</taxon>
        <taxon>Pseudoalteromonas</taxon>
    </lineage>
</organism>
<name>A0A5S3WV37_9GAMM</name>
<feature type="chain" id="PRO_5024417412" description="HEAT repeat domain-containing protein" evidence="1">
    <location>
        <begin position="25"/>
        <end position="566"/>
    </location>
</feature>
<sequence length="566" mass="63014">MINLCRLTLLAAPFAALTSFQVMAGTQCQPQYTFDIKTQTSFDYIKLQSAPQTSMVHLQGLLSLKPAKKEQEKNWWAIKADQVTAAVGKERMPLPSYEHAFAFKVTENGLISDFYFATKLDQQTQDKLKGLAYYLQYQHDISQVSKEPDTLGQYQPAYQQTGKQLKMVKQHYSDFDRTQLATFNRVEVLDSAHLITPSACFIKHREGQEALALTGTDLRFGSQQSYTLTLAPQPFKSTLYELDNDLAAWQTTEAELSDAEKARLAAELNQLITTQDITQIDAHTLSILLQKYNAVIGTLAPLILSGELNDKAQMRLFNALGQLDSDTSQQLLSQLLLAEKQPLTQFRALRALTQGNAPLSQQAADMLLGMLTDGFSTLDSEVESSFYMTLGILLNNRSGSDTATQLSLAITEQITLGESEGKTASLITALGNSRDPQHETLINTHLSDTSARIEKASIRALGMMQTDTAYKHLEQHFFKSPERNKKALLSALGHYQMSARTSDTVLNMAVNEQDDAIRLAAINALATQQHKEGIKPILRQALQSETSRRNFKAIIKLLHSKDEKAQ</sequence>
<dbReference type="EMBL" id="PNCI01000002">
    <property type="protein sequence ID" value="TMP32710.1"/>
    <property type="molecule type" value="Genomic_DNA"/>
</dbReference>
<dbReference type="RefSeq" id="WP_138553233.1">
    <property type="nucleotide sequence ID" value="NZ_PNCH01000067.1"/>
</dbReference>
<dbReference type="Proteomes" id="UP000310249">
    <property type="component" value="Unassembled WGS sequence"/>
</dbReference>
<reference evidence="3" key="2">
    <citation type="submission" date="2019-06" db="EMBL/GenBank/DDBJ databases">
        <title>Co-occurence of chitin degradation, pigmentation and bioactivity in marine Pseudoalteromonas.</title>
        <authorList>
            <person name="Sonnenschein E.C."/>
            <person name="Bech P.K."/>
        </authorList>
    </citation>
    <scope>NUCLEOTIDE SEQUENCE [LARGE SCALE GENOMIC DNA]</scope>
    <source>
        <strain evidence="3">S2676</strain>
    </source>
</reference>
<evidence type="ECO:0000313" key="3">
    <source>
        <dbReference type="Proteomes" id="UP000310249"/>
    </source>
</evidence>
<gene>
    <name evidence="2" type="ORF">CWB99_01050</name>
</gene>
<accession>A0A5S3WV37</accession>
<dbReference type="AlphaFoldDB" id="A0A5S3WV37"/>
<evidence type="ECO:0008006" key="4">
    <source>
        <dbReference type="Google" id="ProtNLM"/>
    </source>
</evidence>
<protein>
    <recommendedName>
        <fullName evidence="4">HEAT repeat domain-containing protein</fullName>
    </recommendedName>
</protein>
<evidence type="ECO:0000313" key="2">
    <source>
        <dbReference type="EMBL" id="TMP32710.1"/>
    </source>
</evidence>
<comment type="caution">
    <text evidence="2">The sequence shown here is derived from an EMBL/GenBank/DDBJ whole genome shotgun (WGS) entry which is preliminary data.</text>
</comment>
<dbReference type="OrthoDB" id="6310865at2"/>
<feature type="signal peptide" evidence="1">
    <location>
        <begin position="1"/>
        <end position="24"/>
    </location>
</feature>
<evidence type="ECO:0000256" key="1">
    <source>
        <dbReference type="SAM" id="SignalP"/>
    </source>
</evidence>
<dbReference type="InterPro" id="IPR016024">
    <property type="entry name" value="ARM-type_fold"/>
</dbReference>
<proteinExistence type="predicted"/>
<keyword evidence="1" id="KW-0732">Signal</keyword>
<dbReference type="SUPFAM" id="SSF48371">
    <property type="entry name" value="ARM repeat"/>
    <property type="match status" value="1"/>
</dbReference>
<reference evidence="2 3" key="1">
    <citation type="submission" date="2018-01" db="EMBL/GenBank/DDBJ databases">
        <authorList>
            <person name="Paulsen S."/>
            <person name="Gram L.K."/>
        </authorList>
    </citation>
    <scope>NUCLEOTIDE SEQUENCE [LARGE SCALE GENOMIC DNA]</scope>
    <source>
        <strain evidence="2 3">S2676</strain>
    </source>
</reference>
<dbReference type="InterPro" id="IPR011989">
    <property type="entry name" value="ARM-like"/>
</dbReference>